<dbReference type="RefSeq" id="WP_166124971.1">
    <property type="nucleotide sequence ID" value="NZ_JAANOQ010000001.1"/>
</dbReference>
<gene>
    <name evidence="1" type="ORF">H8R27_02430</name>
</gene>
<proteinExistence type="predicted"/>
<reference evidence="1 2" key="1">
    <citation type="submission" date="2020-08" db="EMBL/GenBank/DDBJ databases">
        <title>Description of novel Flavobacterium F-408 isolate.</title>
        <authorList>
            <person name="Saticioglu I.B."/>
            <person name="Duman M."/>
            <person name="Altun S."/>
        </authorList>
    </citation>
    <scope>NUCLEOTIDE SEQUENCE [LARGE SCALE GENOMIC DNA]</scope>
    <source>
        <strain evidence="1 2">F-408</strain>
    </source>
</reference>
<organism evidence="1 2">
    <name type="scientific">Flavobacterium bernardetii</name>
    <dbReference type="NCBI Taxonomy" id="2813823"/>
    <lineage>
        <taxon>Bacteria</taxon>
        <taxon>Pseudomonadati</taxon>
        <taxon>Bacteroidota</taxon>
        <taxon>Flavobacteriia</taxon>
        <taxon>Flavobacteriales</taxon>
        <taxon>Flavobacteriaceae</taxon>
        <taxon>Flavobacterium</taxon>
    </lineage>
</organism>
<sequence>MKGKATKKSSKTAFQKILNYLLFQDFNTPDFSSGYIKLSESFIESNKTGASTDEALNSKLIGILKIQLLNLDYEDRGEIIDTILEDKNSYDVLLFFFAMEIEKQFKNKPDNIQAEFLKMLLYYQSDNQLNMFILIYFKLYFVDLYESKFSKLSQISEQEYKLVLKIYTTKKIQLE</sequence>
<dbReference type="EMBL" id="JACRUN010000001">
    <property type="protein sequence ID" value="MBC5833735.1"/>
    <property type="molecule type" value="Genomic_DNA"/>
</dbReference>
<evidence type="ECO:0000313" key="1">
    <source>
        <dbReference type="EMBL" id="MBC5833735.1"/>
    </source>
</evidence>
<keyword evidence="2" id="KW-1185">Reference proteome</keyword>
<protein>
    <submittedName>
        <fullName evidence="1">Uncharacterized protein</fullName>
    </submittedName>
</protein>
<comment type="caution">
    <text evidence="1">The sequence shown here is derived from an EMBL/GenBank/DDBJ whole genome shotgun (WGS) entry which is preliminary data.</text>
</comment>
<accession>A0ABR7IVC5</accession>
<dbReference type="Proteomes" id="UP000605990">
    <property type="component" value="Unassembled WGS sequence"/>
</dbReference>
<name>A0ABR7IVC5_9FLAO</name>
<evidence type="ECO:0000313" key="2">
    <source>
        <dbReference type="Proteomes" id="UP000605990"/>
    </source>
</evidence>